<sequence length="1396" mass="159733">MAHMRATPRSGLGPQLFSSAPEAAFKIAHQRVSIDVDLSTHSLNAFTEIILIPLSDKLEYVTLDCKEMTVTGVIVENRRCDNYIHDDPYRWYADQYSSGKLSELPLFDTNSVEQAHFLRNKFAELNQPSQTSDSTRSQLTIRIPASVKITQQEANTVSTFTPITPSVRTPAQDTIYSPITIRINYQLQNPTSGLQFDTSREQHLWTACTTNTEWNSSASHWLPCVDTLEEKCTWELEFSVPKKVGDIGTSNVIGASQPRRRKLREESNGADKMDLEDEQEVHAQRTRHNEEEEEDIDEDEEEDNPLKREMVVCCSEFSTGKETPHPTDLSRKLVSFQIFNPVAPHHIGWAVGAFQTWMIPQLKAQEEAEDENDDPVIVQENQEDEERDVIPIQIYTLHSPDIDERTILNSTLVTQKILDFYSKEFGSYSFTSYSLLFLPSIADDTMDFAGSTFCNTRLLYPPEVIDLAFSTTDKLSWALAAQWSGVNVTPQVANDLWCCIGMAGFMALQFSRHLMGLNEFKYRVKTLSEQVVDEDWEKPPMADAFTHASMPITTLSKELDFIKLKAPIVLYILDRRMTKTERSFGMSRVLPKIFLQAMSGDLPNSSLSTAHFQHVCERVNKSKLESFFKEWIYGSGVPIFRITQRFNKKRMVVEMGIRQCQAQELGQGKTIGRAGYQTSALNYMCYPNKALTPIFTGSMTIRIHEADGTPYEHIVELKDTFTKLDIQYNTKYKRLKRRRKVNKTVKQEGKDQTPVDSIEPTLPDDENEDVVLVNCLGDVLTSAKDCNQWNLTDALMTSEGDEFQQQNEAFEWIRIDADFEWVCKIYINQPDYMFASQLQQDRDVEAQIDSIRFFEDVVTNSNVKSQVYSSVLTRTVMDDRYFYGVRIEACRALARFVIPQNNSEAFAGGAKHLIKIFQHYFCHENSNIPFNNEFSDFQRYFLQKAIPKLLSSVRNENNVCPTFVKRFLLNILRYNENADNSYNDTHYVVNLVESAVASTVGEPNDVDFCRDLVHELRRFNNLDQWIPSYQLLVTRCLMEQHLNLAIDGFYVYDDITRILEYAIKEQPSRHPENALHLGEGLQDLVLTSFKVLLVSGGIKNRELLKLFFEFMLIHPDPYVRLKLVGILVEAINFIAEKRYLEDLDDDLENIHTMINPASGSDNYDLGDSNFIIENFSAETANKRETQLRASIGGLMTILRRKFVSYGPLKQVIWDSLHSPLTSVYQKKSLFDLVRIVYNMEDKFYVKLPIPRDRKLVAKYDGNGILRLRREGILKVHLAPKIKVNTKRKAAATTKPSSMKVKLNAPKGEPHSKTRTGPASSNQQLPKKTKKVVKSSITKLGSLPLRFVKISSKDRTVDVSAAAFNERVTVMKANSRSLIVRLKLPGKMEEKKIEEIK</sequence>
<dbReference type="InterPro" id="IPR042097">
    <property type="entry name" value="Aminopeptidase_N-like_N_sf"/>
</dbReference>
<feature type="domain" description="Transcription initiation factor TFIID subunit 2 Ig-like" evidence="11">
    <location>
        <begin position="635"/>
        <end position="830"/>
    </location>
</feature>
<keyword evidence="5" id="KW-0804">Transcription</keyword>
<evidence type="ECO:0000259" key="10">
    <source>
        <dbReference type="Pfam" id="PF01433"/>
    </source>
</evidence>
<dbReference type="Pfam" id="PF25316">
    <property type="entry name" value="TAF2_3rd"/>
    <property type="match status" value="1"/>
</dbReference>
<dbReference type="GO" id="GO:0045944">
    <property type="term" value="P:positive regulation of transcription by RNA polymerase II"/>
    <property type="evidence" value="ECO:0007669"/>
    <property type="project" value="EnsemblFungi"/>
</dbReference>
<dbReference type="CDD" id="cd09839">
    <property type="entry name" value="M1_like_TAF2"/>
    <property type="match status" value="1"/>
</dbReference>
<dbReference type="FunFam" id="1.10.390.10:FF:000011">
    <property type="entry name" value="Transcription initiation factor TFIID subunit"/>
    <property type="match status" value="1"/>
</dbReference>
<organism evidence="13 14">
    <name type="scientific">Lachancea dasiensis</name>
    <dbReference type="NCBI Taxonomy" id="1072105"/>
    <lineage>
        <taxon>Eukaryota</taxon>
        <taxon>Fungi</taxon>
        <taxon>Dikarya</taxon>
        <taxon>Ascomycota</taxon>
        <taxon>Saccharomycotina</taxon>
        <taxon>Saccharomycetes</taxon>
        <taxon>Saccharomycetales</taxon>
        <taxon>Saccharomycetaceae</taxon>
        <taxon>Lachancea</taxon>
    </lineage>
</organism>
<feature type="domain" description="Transcription initiation factor TFIID subunit 2 TPR repeats" evidence="12">
    <location>
        <begin position="831"/>
        <end position="1037"/>
    </location>
</feature>
<evidence type="ECO:0000256" key="4">
    <source>
        <dbReference type="ARBA" id="ARBA00023015"/>
    </source>
</evidence>
<gene>
    <name evidence="13" type="ORF">LADA_0H02124G</name>
</gene>
<dbReference type="GO" id="GO:0006367">
    <property type="term" value="P:transcription initiation at RNA polymerase II promoter"/>
    <property type="evidence" value="ECO:0007669"/>
    <property type="project" value="TreeGrafter"/>
</dbReference>
<feature type="region of interest" description="Disordered" evidence="9">
    <location>
        <begin position="1286"/>
        <end position="1330"/>
    </location>
</feature>
<dbReference type="InterPro" id="IPR014782">
    <property type="entry name" value="Peptidase_M1_dom"/>
</dbReference>
<dbReference type="Gene3D" id="1.10.390.10">
    <property type="entry name" value="Neutral Protease Domain 2"/>
    <property type="match status" value="1"/>
</dbReference>
<dbReference type="Gene3D" id="2.60.40.1730">
    <property type="entry name" value="tricorn interacting facor f3 domain"/>
    <property type="match status" value="1"/>
</dbReference>
<proteinExistence type="inferred from homology"/>
<dbReference type="InterPro" id="IPR057345">
    <property type="entry name" value="Ig-like_TAF2"/>
</dbReference>
<evidence type="ECO:0000256" key="3">
    <source>
        <dbReference type="ARBA" id="ARBA00017363"/>
    </source>
</evidence>
<dbReference type="InterPro" id="IPR016024">
    <property type="entry name" value="ARM-type_fold"/>
</dbReference>
<dbReference type="InterPro" id="IPR057991">
    <property type="entry name" value="TPR_TAF2_C"/>
</dbReference>
<keyword evidence="14" id="KW-1185">Reference proteome</keyword>
<comment type="function">
    <text evidence="7">Functions as a component of the DNA-binding general transcription factor complex TFIID. Binding of TFIID to a promoter (with or without TATA element) is the initial step in pre-initiation complex (PIC) formation. TFIID plays a key role in the regulation of gene expression by RNA polymerase II through different activities such as transcription activator interaction, core promoter recognition and selectivity, TFIIA and TFIIB interaction, chromatin modification (histone acetylation by TAF1), facilitation of DNA opening and initiation of transcription.</text>
</comment>
<evidence type="ECO:0000256" key="7">
    <source>
        <dbReference type="ARBA" id="ARBA00025346"/>
    </source>
</evidence>
<evidence type="ECO:0000313" key="14">
    <source>
        <dbReference type="Proteomes" id="UP000190274"/>
    </source>
</evidence>
<dbReference type="Pfam" id="PF25577">
    <property type="entry name" value="TPR_TAF2_C"/>
    <property type="match status" value="1"/>
</dbReference>
<dbReference type="EMBL" id="LT598461">
    <property type="protein sequence ID" value="SCU96668.1"/>
    <property type="molecule type" value="Genomic_DNA"/>
</dbReference>
<name>A0A1G4JZV5_9SACH</name>
<dbReference type="OrthoDB" id="308861at2759"/>
<protein>
    <recommendedName>
        <fullName evidence="3">Transcription initiation factor TFIID subunit 2</fullName>
    </recommendedName>
    <alternativeName>
        <fullName evidence="8">TBP-associated factor 2</fullName>
    </alternativeName>
</protein>
<evidence type="ECO:0000313" key="13">
    <source>
        <dbReference type="EMBL" id="SCU96668.1"/>
    </source>
</evidence>
<evidence type="ECO:0000256" key="2">
    <source>
        <dbReference type="ARBA" id="ARBA00010937"/>
    </source>
</evidence>
<dbReference type="STRING" id="1266660.A0A1G4JZV5"/>
<dbReference type="GO" id="GO:0008270">
    <property type="term" value="F:zinc ion binding"/>
    <property type="evidence" value="ECO:0007669"/>
    <property type="project" value="InterPro"/>
</dbReference>
<evidence type="ECO:0000256" key="6">
    <source>
        <dbReference type="ARBA" id="ARBA00023242"/>
    </source>
</evidence>
<dbReference type="GO" id="GO:0000976">
    <property type="term" value="F:transcription cis-regulatory region binding"/>
    <property type="evidence" value="ECO:0007669"/>
    <property type="project" value="TreeGrafter"/>
</dbReference>
<dbReference type="GO" id="GO:0008237">
    <property type="term" value="F:metallopeptidase activity"/>
    <property type="evidence" value="ECO:0007669"/>
    <property type="project" value="InterPro"/>
</dbReference>
<comment type="similarity">
    <text evidence="2">Belongs to the TAF2 family.</text>
</comment>
<dbReference type="Proteomes" id="UP000190274">
    <property type="component" value="Chromosome H"/>
</dbReference>
<reference evidence="13 14" key="1">
    <citation type="submission" date="2016-03" db="EMBL/GenBank/DDBJ databases">
        <authorList>
            <person name="Devillers H."/>
        </authorList>
    </citation>
    <scope>NUCLEOTIDE SEQUENCE [LARGE SCALE GENOMIC DNA]</scope>
    <source>
        <strain evidence="13">CBS 10888</strain>
    </source>
</reference>
<feature type="region of interest" description="Disordered" evidence="9">
    <location>
        <begin position="249"/>
        <end position="307"/>
    </location>
</feature>
<dbReference type="GO" id="GO:0005669">
    <property type="term" value="C:transcription factor TFIID complex"/>
    <property type="evidence" value="ECO:0007669"/>
    <property type="project" value="EnsemblFungi"/>
</dbReference>
<dbReference type="SUPFAM" id="SSF48371">
    <property type="entry name" value="ARM repeat"/>
    <property type="match status" value="1"/>
</dbReference>
<feature type="region of interest" description="Disordered" evidence="9">
    <location>
        <begin position="742"/>
        <end position="763"/>
    </location>
</feature>
<feature type="compositionally biased region" description="Basic and acidic residues" evidence="9">
    <location>
        <begin position="263"/>
        <end position="273"/>
    </location>
</feature>
<feature type="compositionally biased region" description="Basic and acidic residues" evidence="9">
    <location>
        <begin position="280"/>
        <end position="290"/>
    </location>
</feature>
<keyword evidence="6" id="KW-0539">Nucleus</keyword>
<keyword evidence="4" id="KW-0805">Transcription regulation</keyword>
<evidence type="ECO:0000259" key="12">
    <source>
        <dbReference type="Pfam" id="PF25577"/>
    </source>
</evidence>
<dbReference type="PANTHER" id="PTHR15137">
    <property type="entry name" value="TRANSCRIPTION INITIATION FACTOR TFIID"/>
    <property type="match status" value="1"/>
</dbReference>
<feature type="domain" description="Peptidase M1 membrane alanine aminopeptidase" evidence="10">
    <location>
        <begin position="413"/>
        <end position="552"/>
    </location>
</feature>
<dbReference type="PANTHER" id="PTHR15137:SF9">
    <property type="entry name" value="TRANSCRIPTION INITIATION FACTOR TFIID SUBUNIT 2"/>
    <property type="match status" value="1"/>
</dbReference>
<evidence type="ECO:0000256" key="9">
    <source>
        <dbReference type="SAM" id="MobiDB-lite"/>
    </source>
</evidence>
<feature type="compositionally biased region" description="Acidic residues" evidence="9">
    <location>
        <begin position="291"/>
        <end position="303"/>
    </location>
</feature>
<comment type="subcellular location">
    <subcellularLocation>
        <location evidence="1">Nucleus</location>
    </subcellularLocation>
</comment>
<evidence type="ECO:0000256" key="1">
    <source>
        <dbReference type="ARBA" id="ARBA00004123"/>
    </source>
</evidence>
<feature type="compositionally biased region" description="Polar residues" evidence="9">
    <location>
        <begin position="1314"/>
        <end position="1325"/>
    </location>
</feature>
<dbReference type="InterPro" id="IPR027268">
    <property type="entry name" value="Peptidase_M4/M1_CTD_sf"/>
</dbReference>
<dbReference type="SUPFAM" id="SSF55486">
    <property type="entry name" value="Metalloproteases ('zincins'), catalytic domain"/>
    <property type="match status" value="1"/>
</dbReference>
<evidence type="ECO:0000259" key="11">
    <source>
        <dbReference type="Pfam" id="PF25316"/>
    </source>
</evidence>
<dbReference type="InterPro" id="IPR037813">
    <property type="entry name" value="TAF2"/>
</dbReference>
<evidence type="ECO:0000256" key="5">
    <source>
        <dbReference type="ARBA" id="ARBA00023163"/>
    </source>
</evidence>
<accession>A0A1G4JZV5</accession>
<dbReference type="Pfam" id="PF01433">
    <property type="entry name" value="Peptidase_M1"/>
    <property type="match status" value="1"/>
</dbReference>
<dbReference type="GO" id="GO:0003682">
    <property type="term" value="F:chromatin binding"/>
    <property type="evidence" value="ECO:0007669"/>
    <property type="project" value="EnsemblFungi"/>
</dbReference>
<dbReference type="SUPFAM" id="SSF63737">
    <property type="entry name" value="Leukotriene A4 hydrolase N-terminal domain"/>
    <property type="match status" value="1"/>
</dbReference>
<evidence type="ECO:0000256" key="8">
    <source>
        <dbReference type="ARBA" id="ARBA00076306"/>
    </source>
</evidence>
<dbReference type="GO" id="GO:0016251">
    <property type="term" value="F:RNA polymerase II general transcription initiation factor activity"/>
    <property type="evidence" value="ECO:0007669"/>
    <property type="project" value="TreeGrafter"/>
</dbReference>